<accession>A0A060YLD1</accession>
<evidence type="ECO:0000313" key="6">
    <source>
        <dbReference type="Proteomes" id="UP000193380"/>
    </source>
</evidence>
<dbReference type="PROSITE" id="PS51091">
    <property type="entry name" value="FN1_2"/>
    <property type="match status" value="1"/>
</dbReference>
<evidence type="ECO:0000259" key="4">
    <source>
        <dbReference type="PROSITE" id="PS51091"/>
    </source>
</evidence>
<evidence type="ECO:0000256" key="1">
    <source>
        <dbReference type="ARBA" id="ARBA00023157"/>
    </source>
</evidence>
<evidence type="ECO:0000313" key="5">
    <source>
        <dbReference type="EMBL" id="CDQ92668.1"/>
    </source>
</evidence>
<dbReference type="PaxDb" id="8022-A0A060YLD1"/>
<feature type="chain" id="PRO_5001597161" description="Fibronectin type-I domain-containing protein" evidence="3">
    <location>
        <begin position="22"/>
        <end position="120"/>
    </location>
</feature>
<dbReference type="PROSITE" id="PS01253">
    <property type="entry name" value="FN1_1"/>
    <property type="match status" value="1"/>
</dbReference>
<dbReference type="InterPro" id="IPR000083">
    <property type="entry name" value="Fibronectin_type1"/>
</dbReference>
<dbReference type="SMART" id="SM00058">
    <property type="entry name" value="FN1"/>
    <property type="match status" value="1"/>
</dbReference>
<dbReference type="Pfam" id="PF00039">
    <property type="entry name" value="fn1"/>
    <property type="match status" value="1"/>
</dbReference>
<evidence type="ECO:0000256" key="3">
    <source>
        <dbReference type="SAM" id="SignalP"/>
    </source>
</evidence>
<dbReference type="SUPFAM" id="SSF57603">
    <property type="entry name" value="FnI-like domain"/>
    <property type="match status" value="1"/>
</dbReference>
<keyword evidence="2" id="KW-0325">Glycoprotein</keyword>
<protein>
    <recommendedName>
        <fullName evidence="4">Fibronectin type-I domain-containing protein</fullName>
    </recommendedName>
</protein>
<dbReference type="EMBL" id="FR913616">
    <property type="protein sequence ID" value="CDQ92668.1"/>
    <property type="molecule type" value="Genomic_DNA"/>
</dbReference>
<reference evidence="5" key="1">
    <citation type="journal article" date="2014" name="Nat. Commun.">
        <title>The rainbow trout genome provides novel insights into evolution after whole-genome duplication in vertebrates.</title>
        <authorList>
            <person name="Berthelot C."/>
            <person name="Brunet F."/>
            <person name="Chalopin D."/>
            <person name="Juanchich A."/>
            <person name="Bernard M."/>
            <person name="Noel B."/>
            <person name="Bento P."/>
            <person name="Da Silva C."/>
            <person name="Labadie K."/>
            <person name="Alberti A."/>
            <person name="Aury J.M."/>
            <person name="Louis A."/>
            <person name="Dehais P."/>
            <person name="Bardou P."/>
            <person name="Montfort J."/>
            <person name="Klopp C."/>
            <person name="Cabau C."/>
            <person name="Gaspin C."/>
            <person name="Thorgaard G.H."/>
            <person name="Boussaha M."/>
            <person name="Quillet E."/>
            <person name="Guyomard R."/>
            <person name="Galiana D."/>
            <person name="Bobe J."/>
            <person name="Volff J.N."/>
            <person name="Genet C."/>
            <person name="Wincker P."/>
            <person name="Jaillon O."/>
            <person name="Roest Crollius H."/>
            <person name="Guiguen Y."/>
        </authorList>
    </citation>
    <scope>NUCLEOTIDE SEQUENCE [LARGE SCALE GENOMIC DNA]</scope>
</reference>
<reference evidence="5" key="2">
    <citation type="submission" date="2014-03" db="EMBL/GenBank/DDBJ databases">
        <authorList>
            <person name="Genoscope - CEA"/>
        </authorList>
    </citation>
    <scope>NUCLEOTIDE SEQUENCE</scope>
</reference>
<feature type="signal peptide" evidence="3">
    <location>
        <begin position="1"/>
        <end position="21"/>
    </location>
</feature>
<organism evidence="5 6">
    <name type="scientific">Oncorhynchus mykiss</name>
    <name type="common">Rainbow trout</name>
    <name type="synonym">Salmo gairdneri</name>
    <dbReference type="NCBI Taxonomy" id="8022"/>
    <lineage>
        <taxon>Eukaryota</taxon>
        <taxon>Metazoa</taxon>
        <taxon>Chordata</taxon>
        <taxon>Craniata</taxon>
        <taxon>Vertebrata</taxon>
        <taxon>Euteleostomi</taxon>
        <taxon>Actinopterygii</taxon>
        <taxon>Neopterygii</taxon>
        <taxon>Teleostei</taxon>
        <taxon>Protacanthopterygii</taxon>
        <taxon>Salmoniformes</taxon>
        <taxon>Salmonidae</taxon>
        <taxon>Salmoninae</taxon>
        <taxon>Oncorhynchus</taxon>
    </lineage>
</organism>
<feature type="domain" description="Fibronectin type-I" evidence="4">
    <location>
        <begin position="47"/>
        <end position="86"/>
    </location>
</feature>
<dbReference type="Proteomes" id="UP000193380">
    <property type="component" value="Unassembled WGS sequence"/>
</dbReference>
<dbReference type="AlphaFoldDB" id="A0A060YLD1"/>
<dbReference type="Gene3D" id="2.10.70.10">
    <property type="entry name" value="Complement Module, domain 1"/>
    <property type="match status" value="1"/>
</dbReference>
<sequence length="120" mass="13372">MSSSPMIRVLVVLCIGTAVNCMPNRKSRRQAHQGETRIPSVSSVSQDGCIDNGQMYNINDQWERSYLGTMLVCTCHGVAGIKCKTKPEGESAFLLLYIYIWSMQVLCLSPFCKCQLTCVK</sequence>
<name>A0A060YLD1_ONCMY</name>
<proteinExistence type="predicted"/>
<dbReference type="GO" id="GO:0005576">
    <property type="term" value="C:extracellular region"/>
    <property type="evidence" value="ECO:0007669"/>
    <property type="project" value="InterPro"/>
</dbReference>
<keyword evidence="3" id="KW-0732">Signal</keyword>
<dbReference type="CDD" id="cd00061">
    <property type="entry name" value="FN1"/>
    <property type="match status" value="1"/>
</dbReference>
<gene>
    <name evidence="5" type="ORF">GSONMT00053141001</name>
</gene>
<evidence type="ECO:0000256" key="2">
    <source>
        <dbReference type="ARBA" id="ARBA00023180"/>
    </source>
</evidence>
<dbReference type="STRING" id="8022.A0A060YLD1"/>
<keyword evidence="1" id="KW-1015">Disulfide bond</keyword>